<dbReference type="Gene3D" id="3.40.50.150">
    <property type="entry name" value="Vaccinia Virus protein VP39"/>
    <property type="match status" value="1"/>
</dbReference>
<gene>
    <name evidence="1" type="ORF">L1I42_12895</name>
</gene>
<dbReference type="CDD" id="cd02440">
    <property type="entry name" value="AdoMet_MTases"/>
    <property type="match status" value="1"/>
</dbReference>
<dbReference type="PANTHER" id="PTHR43861:SF1">
    <property type="entry name" value="TRANS-ACONITATE 2-METHYLTRANSFERASE"/>
    <property type="match status" value="1"/>
</dbReference>
<keyword evidence="1" id="KW-0489">Methyltransferase</keyword>
<dbReference type="InterPro" id="IPR029063">
    <property type="entry name" value="SAM-dependent_MTases_sf"/>
</dbReference>
<dbReference type="SUPFAM" id="SSF53335">
    <property type="entry name" value="S-adenosyl-L-methionine-dependent methyltransferases"/>
    <property type="match status" value="1"/>
</dbReference>
<keyword evidence="2" id="KW-1185">Reference proteome</keyword>
<protein>
    <submittedName>
        <fullName evidence="1">Class I SAM-dependent methyltransferase</fullName>
    </submittedName>
</protein>
<reference evidence="1 2" key="1">
    <citation type="submission" date="2022-01" db="EMBL/GenBank/DDBJ databases">
        <title>Maritalea mediterranea sp. nov., isolated from marine plastic residues from the Malva-rosa beach (Valencia, Spain).</title>
        <authorList>
            <person name="Vidal-Verdu A."/>
            <person name="Molina-Menor E."/>
            <person name="Pascual J."/>
            <person name="Pereto J."/>
            <person name="Porcar M."/>
        </authorList>
    </citation>
    <scope>NUCLEOTIDE SEQUENCE [LARGE SCALE GENOMIC DNA]</scope>
    <source>
        <strain evidence="1 2">P4.10X</strain>
    </source>
</reference>
<dbReference type="Proteomes" id="UP001201217">
    <property type="component" value="Unassembled WGS sequence"/>
</dbReference>
<dbReference type="RefSeq" id="WP_236115091.1">
    <property type="nucleotide sequence ID" value="NZ_JAKGTI010000003.1"/>
</dbReference>
<sequence>MSFYDKPENAEQYIEMAKGYDGAELIEILTAHLPKGKAVLELGMGPGVDLDLLAPHYQVTGSDYSAYFVERYKKAHPDADVMELNAVTMDVARQFDGIYSNKVLHHFSDEELRQSFAAQADCLYDEGLIFHSFWHGDHMEEMMGMRFYYRRPDTLTALLGDQFKLVDSALYTEMEKDDSFWILAQKS</sequence>
<comment type="caution">
    <text evidence="1">The sequence shown here is derived from an EMBL/GenBank/DDBJ whole genome shotgun (WGS) entry which is preliminary data.</text>
</comment>
<keyword evidence="1" id="KW-0808">Transferase</keyword>
<dbReference type="Pfam" id="PF13489">
    <property type="entry name" value="Methyltransf_23"/>
    <property type="match status" value="1"/>
</dbReference>
<evidence type="ECO:0000313" key="1">
    <source>
        <dbReference type="EMBL" id="MCF4099392.1"/>
    </source>
</evidence>
<dbReference type="PANTHER" id="PTHR43861">
    <property type="entry name" value="TRANS-ACONITATE 2-METHYLTRANSFERASE-RELATED"/>
    <property type="match status" value="1"/>
</dbReference>
<dbReference type="GO" id="GO:0008168">
    <property type="term" value="F:methyltransferase activity"/>
    <property type="evidence" value="ECO:0007669"/>
    <property type="project" value="UniProtKB-KW"/>
</dbReference>
<evidence type="ECO:0000313" key="2">
    <source>
        <dbReference type="Proteomes" id="UP001201217"/>
    </source>
</evidence>
<proteinExistence type="predicted"/>
<dbReference type="EMBL" id="JAKGTI010000003">
    <property type="protein sequence ID" value="MCF4099392.1"/>
    <property type="molecule type" value="Genomic_DNA"/>
</dbReference>
<dbReference type="GO" id="GO:0032259">
    <property type="term" value="P:methylation"/>
    <property type="evidence" value="ECO:0007669"/>
    <property type="project" value="UniProtKB-KW"/>
</dbReference>
<organism evidence="1 2">
    <name type="scientific">Maritalea mediterranea</name>
    <dbReference type="NCBI Taxonomy" id="2909667"/>
    <lineage>
        <taxon>Bacteria</taxon>
        <taxon>Pseudomonadati</taxon>
        <taxon>Pseudomonadota</taxon>
        <taxon>Alphaproteobacteria</taxon>
        <taxon>Hyphomicrobiales</taxon>
        <taxon>Devosiaceae</taxon>
        <taxon>Maritalea</taxon>
    </lineage>
</organism>
<accession>A0ABS9E975</accession>
<name>A0ABS9E975_9HYPH</name>